<protein>
    <recommendedName>
        <fullName evidence="2">Retrotransposon Copia-like N-terminal domain-containing protein</fullName>
    </recommendedName>
</protein>
<accession>A0AAV3RXJ2</accession>
<feature type="region of interest" description="Disordered" evidence="1">
    <location>
        <begin position="1"/>
        <end position="31"/>
    </location>
</feature>
<dbReference type="EMBL" id="BAABME010011833">
    <property type="protein sequence ID" value="GAA0184361.1"/>
    <property type="molecule type" value="Genomic_DNA"/>
</dbReference>
<dbReference type="InterPro" id="IPR029472">
    <property type="entry name" value="Copia-like_N"/>
</dbReference>
<dbReference type="Pfam" id="PF14244">
    <property type="entry name" value="Retrotran_gag_3"/>
    <property type="match status" value="1"/>
</dbReference>
<name>A0AAV3RXJ2_LITER</name>
<feature type="compositionally biased region" description="Low complexity" evidence="1">
    <location>
        <begin position="1"/>
        <end position="11"/>
    </location>
</feature>
<dbReference type="PANTHER" id="PTHR37610:SF101">
    <property type="entry name" value="(RAPE) HYPOTHETICAL PROTEIN"/>
    <property type="match status" value="1"/>
</dbReference>
<dbReference type="PANTHER" id="PTHR37610">
    <property type="entry name" value="CCHC-TYPE DOMAIN-CONTAINING PROTEIN"/>
    <property type="match status" value="1"/>
</dbReference>
<sequence length="128" mass="14610">MSNPPNYNENNPDVDPDNTDNPIIPGPTDPDDAVVYHRLDPSSPYYLSSNDNPGNIICLVKLTGHNYEEWSRFMKLSLRGRRKYGFIDGSLAKQANPDFWGDWDAVQSTLVQWILNTIDSTQRKTFPH</sequence>
<evidence type="ECO:0000313" key="3">
    <source>
        <dbReference type="EMBL" id="GAA0184361.1"/>
    </source>
</evidence>
<dbReference type="AlphaFoldDB" id="A0AAV3RXJ2"/>
<organism evidence="3 4">
    <name type="scientific">Lithospermum erythrorhizon</name>
    <name type="common">Purple gromwell</name>
    <name type="synonym">Lithospermum officinale var. erythrorhizon</name>
    <dbReference type="NCBI Taxonomy" id="34254"/>
    <lineage>
        <taxon>Eukaryota</taxon>
        <taxon>Viridiplantae</taxon>
        <taxon>Streptophyta</taxon>
        <taxon>Embryophyta</taxon>
        <taxon>Tracheophyta</taxon>
        <taxon>Spermatophyta</taxon>
        <taxon>Magnoliopsida</taxon>
        <taxon>eudicotyledons</taxon>
        <taxon>Gunneridae</taxon>
        <taxon>Pentapetalae</taxon>
        <taxon>asterids</taxon>
        <taxon>lamiids</taxon>
        <taxon>Boraginales</taxon>
        <taxon>Boraginaceae</taxon>
        <taxon>Boraginoideae</taxon>
        <taxon>Lithospermeae</taxon>
        <taxon>Lithospermum</taxon>
    </lineage>
</organism>
<evidence type="ECO:0000256" key="1">
    <source>
        <dbReference type="SAM" id="MobiDB-lite"/>
    </source>
</evidence>
<gene>
    <name evidence="3" type="ORF">LIER_31649</name>
</gene>
<keyword evidence="4" id="KW-1185">Reference proteome</keyword>
<evidence type="ECO:0000259" key="2">
    <source>
        <dbReference type="Pfam" id="PF14244"/>
    </source>
</evidence>
<feature type="domain" description="Retrotransposon Copia-like N-terminal" evidence="2">
    <location>
        <begin position="49"/>
        <end position="93"/>
    </location>
</feature>
<comment type="caution">
    <text evidence="3">The sequence shown here is derived from an EMBL/GenBank/DDBJ whole genome shotgun (WGS) entry which is preliminary data.</text>
</comment>
<dbReference type="Proteomes" id="UP001454036">
    <property type="component" value="Unassembled WGS sequence"/>
</dbReference>
<proteinExistence type="predicted"/>
<reference evidence="3 4" key="1">
    <citation type="submission" date="2024-01" db="EMBL/GenBank/DDBJ databases">
        <title>The complete chloroplast genome sequence of Lithospermum erythrorhizon: insights into the phylogenetic relationship among Boraginaceae species and the maternal lineages of purple gromwells.</title>
        <authorList>
            <person name="Okada T."/>
            <person name="Watanabe K."/>
        </authorList>
    </citation>
    <scope>NUCLEOTIDE SEQUENCE [LARGE SCALE GENOMIC DNA]</scope>
</reference>
<evidence type="ECO:0000313" key="4">
    <source>
        <dbReference type="Proteomes" id="UP001454036"/>
    </source>
</evidence>